<evidence type="ECO:0000256" key="4">
    <source>
        <dbReference type="SAM" id="Phobius"/>
    </source>
</evidence>
<dbReference type="SMART" id="SM00249">
    <property type="entry name" value="PHD"/>
    <property type="match status" value="1"/>
</dbReference>
<dbReference type="Proteomes" id="UP000023152">
    <property type="component" value="Unassembled WGS sequence"/>
</dbReference>
<keyword evidence="4" id="KW-0812">Transmembrane</keyword>
<evidence type="ECO:0000259" key="5">
    <source>
        <dbReference type="SMART" id="SM00249"/>
    </source>
</evidence>
<accession>X6N932</accession>
<dbReference type="GO" id="GO:0008270">
    <property type="term" value="F:zinc ion binding"/>
    <property type="evidence" value="ECO:0007669"/>
    <property type="project" value="UniProtKB-KW"/>
</dbReference>
<keyword evidence="2" id="KW-0863">Zinc-finger</keyword>
<protein>
    <recommendedName>
        <fullName evidence="5">Zinc finger PHD-type domain-containing protein</fullName>
    </recommendedName>
</protein>
<reference evidence="6 7" key="1">
    <citation type="journal article" date="2013" name="Curr. Biol.">
        <title>The Genome of the Foraminiferan Reticulomyxa filosa.</title>
        <authorList>
            <person name="Glockner G."/>
            <person name="Hulsmann N."/>
            <person name="Schleicher M."/>
            <person name="Noegel A.A."/>
            <person name="Eichinger L."/>
            <person name="Gallinger C."/>
            <person name="Pawlowski J."/>
            <person name="Sierra R."/>
            <person name="Euteneuer U."/>
            <person name="Pillet L."/>
            <person name="Moustafa A."/>
            <person name="Platzer M."/>
            <person name="Groth M."/>
            <person name="Szafranski K."/>
            <person name="Schliwa M."/>
        </authorList>
    </citation>
    <scope>NUCLEOTIDE SEQUENCE [LARGE SCALE GENOMIC DNA]</scope>
</reference>
<comment type="caution">
    <text evidence="6">The sequence shown here is derived from an EMBL/GenBank/DDBJ whole genome shotgun (WGS) entry which is preliminary data.</text>
</comment>
<dbReference type="AlphaFoldDB" id="X6N932"/>
<evidence type="ECO:0000313" key="6">
    <source>
        <dbReference type="EMBL" id="ETO22269.1"/>
    </source>
</evidence>
<name>X6N932_RETFI</name>
<dbReference type="InterPro" id="IPR013083">
    <property type="entry name" value="Znf_RING/FYVE/PHD"/>
</dbReference>
<dbReference type="EMBL" id="ASPP01010881">
    <property type="protein sequence ID" value="ETO22269.1"/>
    <property type="molecule type" value="Genomic_DNA"/>
</dbReference>
<organism evidence="6 7">
    <name type="scientific">Reticulomyxa filosa</name>
    <dbReference type="NCBI Taxonomy" id="46433"/>
    <lineage>
        <taxon>Eukaryota</taxon>
        <taxon>Sar</taxon>
        <taxon>Rhizaria</taxon>
        <taxon>Retaria</taxon>
        <taxon>Foraminifera</taxon>
        <taxon>Monothalamids</taxon>
        <taxon>Reticulomyxidae</taxon>
        <taxon>Reticulomyxa</taxon>
    </lineage>
</organism>
<dbReference type="Gene3D" id="3.30.40.10">
    <property type="entry name" value="Zinc/RING finger domain, C3HC4 (zinc finger)"/>
    <property type="match status" value="1"/>
</dbReference>
<evidence type="ECO:0000256" key="3">
    <source>
        <dbReference type="ARBA" id="ARBA00022833"/>
    </source>
</evidence>
<keyword evidence="7" id="KW-1185">Reference proteome</keyword>
<dbReference type="SUPFAM" id="SSF57903">
    <property type="entry name" value="FYVE/PHD zinc finger"/>
    <property type="match status" value="1"/>
</dbReference>
<feature type="transmembrane region" description="Helical" evidence="4">
    <location>
        <begin position="211"/>
        <end position="230"/>
    </location>
</feature>
<sequence length="441" mass="50971">NSNPFGSNKRVHKKNKCKRKIATFVNNLIANLPLLEEINRRIDIHTNGLKELKAWLKQSPFPVCNLLDTIEYQCELTKQYFSEFRILVNHKMKFEDARRYYMAGTPMNDPKVQCLMEERFCFCRAHYFNKKDNDMTVEQNGNDEGVARGLLAANNDASPISIPRDLLCCHLCQEWFHEDCALGIVDLGSVNRKKREFKCGRCHFLQGMAKFFIYLFVVVCCYSLISNSFFSKICAEFKSSLIVSPELKALQKLLSIVCRYQQFGRELFNLIDDSLNMINQSFFFKKKEYLIDVGEICGVLTPELCAMKCWMSCYRNNGNAGSQEDNIRTLSMYELPEDIFSFIVLRSNANDVSRADAHLATEQKDVVNEEDKLRVPSVIYATVEATKESLAKARECFLQMWPQLALIRSLGYHYALRVIILLSNIIPHVPTYTNHLNCDFF</sequence>
<evidence type="ECO:0000313" key="7">
    <source>
        <dbReference type="Proteomes" id="UP000023152"/>
    </source>
</evidence>
<dbReference type="InterPro" id="IPR001965">
    <property type="entry name" value="Znf_PHD"/>
</dbReference>
<dbReference type="InterPro" id="IPR011011">
    <property type="entry name" value="Znf_FYVE_PHD"/>
</dbReference>
<feature type="domain" description="Zinc finger PHD-type" evidence="5">
    <location>
        <begin position="120"/>
        <end position="203"/>
    </location>
</feature>
<keyword evidence="1" id="KW-0479">Metal-binding</keyword>
<proteinExistence type="predicted"/>
<gene>
    <name evidence="6" type="ORF">RFI_14929</name>
</gene>
<keyword evidence="4" id="KW-0472">Membrane</keyword>
<keyword evidence="4" id="KW-1133">Transmembrane helix</keyword>
<evidence type="ECO:0000256" key="2">
    <source>
        <dbReference type="ARBA" id="ARBA00022771"/>
    </source>
</evidence>
<feature type="non-terminal residue" evidence="6">
    <location>
        <position position="1"/>
    </location>
</feature>
<dbReference type="PROSITE" id="PS01359">
    <property type="entry name" value="ZF_PHD_1"/>
    <property type="match status" value="1"/>
</dbReference>
<evidence type="ECO:0000256" key="1">
    <source>
        <dbReference type="ARBA" id="ARBA00022723"/>
    </source>
</evidence>
<keyword evidence="3" id="KW-0862">Zinc</keyword>
<dbReference type="InterPro" id="IPR019786">
    <property type="entry name" value="Zinc_finger_PHD-type_CS"/>
</dbReference>